<feature type="transmembrane region" description="Helical" evidence="6">
    <location>
        <begin position="202"/>
        <end position="224"/>
    </location>
</feature>
<evidence type="ECO:0000256" key="5">
    <source>
        <dbReference type="ARBA" id="ARBA00023136"/>
    </source>
</evidence>
<organism evidence="9 10">
    <name type="scientific">Fusarium torulosum</name>
    <dbReference type="NCBI Taxonomy" id="33205"/>
    <lineage>
        <taxon>Eukaryota</taxon>
        <taxon>Fungi</taxon>
        <taxon>Dikarya</taxon>
        <taxon>Ascomycota</taxon>
        <taxon>Pezizomycotina</taxon>
        <taxon>Sordariomycetes</taxon>
        <taxon>Hypocreomycetidae</taxon>
        <taxon>Hypocreales</taxon>
        <taxon>Nectriaceae</taxon>
        <taxon>Fusarium</taxon>
    </lineage>
</organism>
<dbReference type="EMBL" id="ONZP01000153">
    <property type="protein sequence ID" value="SPJ75178.1"/>
    <property type="molecule type" value="Genomic_DNA"/>
</dbReference>
<dbReference type="Pfam" id="PF02453">
    <property type="entry name" value="Reticulon"/>
    <property type="match status" value="1"/>
</dbReference>
<gene>
    <name evidence="9" type="ORF">FTOL_04909</name>
</gene>
<dbReference type="Proteomes" id="UP001187734">
    <property type="component" value="Unassembled WGS sequence"/>
</dbReference>
<evidence type="ECO:0000256" key="6">
    <source>
        <dbReference type="RuleBase" id="RU363132"/>
    </source>
</evidence>
<keyword evidence="10" id="KW-1185">Reference proteome</keyword>
<keyword evidence="2 6" id="KW-0812">Transmembrane</keyword>
<dbReference type="AlphaFoldDB" id="A0AAE8SGP6"/>
<comment type="caution">
    <text evidence="9">The sequence shown here is derived from an EMBL/GenBank/DDBJ whole genome shotgun (WGS) entry which is preliminary data.</text>
</comment>
<name>A0AAE8SGP6_9HYPO</name>
<keyword evidence="5 6" id="KW-0472">Membrane</keyword>
<dbReference type="GO" id="GO:0005789">
    <property type="term" value="C:endoplasmic reticulum membrane"/>
    <property type="evidence" value="ECO:0007669"/>
    <property type="project" value="UniProtKB-SubCell"/>
</dbReference>
<feature type="transmembrane region" description="Helical" evidence="6">
    <location>
        <begin position="230"/>
        <end position="248"/>
    </location>
</feature>
<feature type="domain" description="Reticulon" evidence="8">
    <location>
        <begin position="103"/>
        <end position="300"/>
    </location>
</feature>
<evidence type="ECO:0000256" key="4">
    <source>
        <dbReference type="ARBA" id="ARBA00022989"/>
    </source>
</evidence>
<protein>
    <recommendedName>
        <fullName evidence="6">Reticulon-like protein</fullName>
    </recommendedName>
</protein>
<proteinExistence type="predicted"/>
<evidence type="ECO:0000259" key="8">
    <source>
        <dbReference type="PROSITE" id="PS50845"/>
    </source>
</evidence>
<comment type="subcellular location">
    <subcellularLocation>
        <location evidence="1 6">Endoplasmic reticulum membrane</location>
        <topology evidence="1 6">Multi-pass membrane protein</topology>
    </subcellularLocation>
</comment>
<feature type="transmembrane region" description="Helical" evidence="6">
    <location>
        <begin position="114"/>
        <end position="132"/>
    </location>
</feature>
<keyword evidence="3 6" id="KW-0256">Endoplasmic reticulum</keyword>
<evidence type="ECO:0000256" key="1">
    <source>
        <dbReference type="ARBA" id="ARBA00004477"/>
    </source>
</evidence>
<feature type="transmembrane region" description="Helical" evidence="6">
    <location>
        <begin position="144"/>
        <end position="164"/>
    </location>
</feature>
<sequence length="388" mass="42046">MADNSLAANGNSLLETTKNIFPREYCAIAALPAMIKFAQNITANLLPDAAAAYQSVANGPVAQNVYDHTQKASGELSNLAAARRTPATPAATGQPLTHYHSFFSELLSWNNPRASGIAYATIILSIFAARYLDVLRWSLKASWMVLGVTILAEVLGKAILNNGLATQVRPRRYYTVPRETLDALIGDVHELINFFVIEAQRIIFAENVFASAAAFVASFISYFLVKLVPIWGLALIGTTVAFVVPLIYTSNQELIDEQLHHASEIINSQTAQIQNVASKQMEQVSNISKQYAGDYSGKVQDLLRGKTPSRQKIDHKPESTVPSVRAKQPEFPSPPTEDPMKTTAGGAPQIPTPAALKEEMNEPTAIGTAAPELPHEAVVPNKEPMLAS</sequence>
<dbReference type="PROSITE" id="PS50845">
    <property type="entry name" value="RETICULON"/>
    <property type="match status" value="1"/>
</dbReference>
<keyword evidence="4 6" id="KW-1133">Transmembrane helix</keyword>
<evidence type="ECO:0000256" key="2">
    <source>
        <dbReference type="ARBA" id="ARBA00022692"/>
    </source>
</evidence>
<dbReference type="InterPro" id="IPR003388">
    <property type="entry name" value="Reticulon"/>
</dbReference>
<evidence type="ECO:0000256" key="3">
    <source>
        <dbReference type="ARBA" id="ARBA00022824"/>
    </source>
</evidence>
<evidence type="ECO:0000313" key="10">
    <source>
        <dbReference type="Proteomes" id="UP001187734"/>
    </source>
</evidence>
<evidence type="ECO:0000256" key="7">
    <source>
        <dbReference type="SAM" id="MobiDB-lite"/>
    </source>
</evidence>
<feature type="region of interest" description="Disordered" evidence="7">
    <location>
        <begin position="305"/>
        <end position="388"/>
    </location>
</feature>
<evidence type="ECO:0000313" key="9">
    <source>
        <dbReference type="EMBL" id="SPJ75178.1"/>
    </source>
</evidence>
<reference evidence="9" key="1">
    <citation type="submission" date="2018-03" db="EMBL/GenBank/DDBJ databases">
        <authorList>
            <person name="Guldener U."/>
        </authorList>
    </citation>
    <scope>NUCLEOTIDE SEQUENCE</scope>
</reference>
<accession>A0AAE8SGP6</accession>